<name>A0A285ZY80_9SPHI</name>
<dbReference type="PROSITE" id="PS50005">
    <property type="entry name" value="TPR"/>
    <property type="match status" value="1"/>
</dbReference>
<reference evidence="6" key="1">
    <citation type="submission" date="2017-09" db="EMBL/GenBank/DDBJ databases">
        <authorList>
            <person name="Varghese N."/>
            <person name="Submissions S."/>
        </authorList>
    </citation>
    <scope>NUCLEOTIDE SEQUENCE [LARGE SCALE GENOMIC DNA]</scope>
    <source>
        <strain evidence="6">CGMCC 1.12803</strain>
    </source>
</reference>
<gene>
    <name evidence="5" type="ORF">SAMN06297358_1655</name>
</gene>
<dbReference type="SUPFAM" id="SSF56601">
    <property type="entry name" value="beta-lactamase/transpeptidase-like"/>
    <property type="match status" value="1"/>
</dbReference>
<organism evidence="5 6">
    <name type="scientific">Pedobacter xixiisoli</name>
    <dbReference type="NCBI Taxonomy" id="1476464"/>
    <lineage>
        <taxon>Bacteria</taxon>
        <taxon>Pseudomonadati</taxon>
        <taxon>Bacteroidota</taxon>
        <taxon>Sphingobacteriia</taxon>
        <taxon>Sphingobacteriales</taxon>
        <taxon>Sphingobacteriaceae</taxon>
        <taxon>Pedobacter</taxon>
    </lineage>
</organism>
<sequence>MKKYVIITFLLTATNIVSAQIPIDRIKTIIKQEVADKRSKSIIVGIIDANGRQIFAAGVKSDSDSTLPDGNTIYEIGSITKVFTSLLLADMSLKHQLNLNDPISKGLPKNVKTPVRNGKEISLLSLATHRSGMPRFPYNVDPKNLDQPYIDYTVNKLYEYVSNFEPPYDIDSKWRYSNVAYGVLGNILTLTAKKDFETLIKEEICGPLKMNNTVISLTAKQKLNLAIGHAETGTKVGLTDLGAIDAGGALRSTVNDLLTFAEANLGLIKTDLFSAMELTHVLQAKKDGDDTFTTMGWTLVNADGYLLFKDGGMPGYRTFLGIDKKNKIGVVVLSNSNNTVTDIGRYILEPDRRIDPYKYNWSLLDTLRETIETNGVDDAIKLYLQLKESKDTSFIFNENQLNYLGNELRKNNKIKEAIKIYELNLKEYPKSSIVYESLGETYRRNKNEKVSVKYFEKAFELDPQNTHLTYILQKLKNDEREKNNR</sequence>
<dbReference type="RefSeq" id="WP_097130809.1">
    <property type="nucleotide sequence ID" value="NZ_OCMT01000002.1"/>
</dbReference>
<keyword evidence="3" id="KW-0732">Signal</keyword>
<feature type="domain" description="Beta-lactamase-related" evidence="4">
    <location>
        <begin position="27"/>
        <end position="339"/>
    </location>
</feature>
<dbReference type="SMART" id="SM00028">
    <property type="entry name" value="TPR"/>
    <property type="match status" value="2"/>
</dbReference>
<proteinExistence type="inferred from homology"/>
<dbReference type="Gene3D" id="1.25.40.10">
    <property type="entry name" value="Tetratricopeptide repeat domain"/>
    <property type="match status" value="1"/>
</dbReference>
<dbReference type="InterPro" id="IPR012338">
    <property type="entry name" value="Beta-lactam/transpept-like"/>
</dbReference>
<evidence type="ECO:0000259" key="4">
    <source>
        <dbReference type="Pfam" id="PF00144"/>
    </source>
</evidence>
<dbReference type="InterPro" id="IPR019734">
    <property type="entry name" value="TPR_rpt"/>
</dbReference>
<dbReference type="Pfam" id="PF13181">
    <property type="entry name" value="TPR_8"/>
    <property type="match status" value="1"/>
</dbReference>
<protein>
    <submittedName>
        <fullName evidence="5">CubicO group peptidase, beta-lactamase class C family</fullName>
    </submittedName>
</protein>
<evidence type="ECO:0000256" key="1">
    <source>
        <dbReference type="ARBA" id="ARBA00038473"/>
    </source>
</evidence>
<evidence type="ECO:0000313" key="5">
    <source>
        <dbReference type="EMBL" id="SOD14599.1"/>
    </source>
</evidence>
<evidence type="ECO:0000256" key="2">
    <source>
        <dbReference type="PROSITE-ProRule" id="PRU00339"/>
    </source>
</evidence>
<dbReference type="InterPro" id="IPR001466">
    <property type="entry name" value="Beta-lactam-related"/>
</dbReference>
<dbReference type="PANTHER" id="PTHR22935:SF95">
    <property type="entry name" value="BETA-LACTAMASE-LIKE 1-RELATED"/>
    <property type="match status" value="1"/>
</dbReference>
<keyword evidence="2" id="KW-0802">TPR repeat</keyword>
<dbReference type="InterPro" id="IPR051478">
    <property type="entry name" value="Beta-lactamase-like_AB/R"/>
</dbReference>
<dbReference type="SUPFAM" id="SSF48452">
    <property type="entry name" value="TPR-like"/>
    <property type="match status" value="1"/>
</dbReference>
<dbReference type="Gene3D" id="3.40.710.10">
    <property type="entry name" value="DD-peptidase/beta-lactamase superfamily"/>
    <property type="match status" value="1"/>
</dbReference>
<dbReference type="Proteomes" id="UP000219281">
    <property type="component" value="Unassembled WGS sequence"/>
</dbReference>
<dbReference type="AlphaFoldDB" id="A0A285ZY80"/>
<dbReference type="Pfam" id="PF00144">
    <property type="entry name" value="Beta-lactamase"/>
    <property type="match status" value="1"/>
</dbReference>
<keyword evidence="6" id="KW-1185">Reference proteome</keyword>
<feature type="chain" id="PRO_5012244933" evidence="3">
    <location>
        <begin position="20"/>
        <end position="485"/>
    </location>
</feature>
<dbReference type="OrthoDB" id="9793489at2"/>
<accession>A0A285ZY80</accession>
<feature type="signal peptide" evidence="3">
    <location>
        <begin position="1"/>
        <end position="19"/>
    </location>
</feature>
<dbReference type="PANTHER" id="PTHR22935">
    <property type="entry name" value="PENICILLIN-BINDING PROTEIN"/>
    <property type="match status" value="1"/>
</dbReference>
<comment type="similarity">
    <text evidence="1">Belongs to the beta-lactamase family.</text>
</comment>
<evidence type="ECO:0000256" key="3">
    <source>
        <dbReference type="SAM" id="SignalP"/>
    </source>
</evidence>
<dbReference type="EMBL" id="OCMT01000002">
    <property type="protein sequence ID" value="SOD14599.1"/>
    <property type="molecule type" value="Genomic_DNA"/>
</dbReference>
<feature type="repeat" description="TPR" evidence="2">
    <location>
        <begin position="432"/>
        <end position="465"/>
    </location>
</feature>
<evidence type="ECO:0000313" key="6">
    <source>
        <dbReference type="Proteomes" id="UP000219281"/>
    </source>
</evidence>
<dbReference type="InterPro" id="IPR011990">
    <property type="entry name" value="TPR-like_helical_dom_sf"/>
</dbReference>